<dbReference type="EMBL" id="JBHRSV010000012">
    <property type="protein sequence ID" value="MFC2925947.1"/>
    <property type="molecule type" value="Genomic_DNA"/>
</dbReference>
<organism evidence="2 3">
    <name type="scientific">Hyphobacterium vulgare</name>
    <dbReference type="NCBI Taxonomy" id="1736751"/>
    <lineage>
        <taxon>Bacteria</taxon>
        <taxon>Pseudomonadati</taxon>
        <taxon>Pseudomonadota</taxon>
        <taxon>Alphaproteobacteria</taxon>
        <taxon>Maricaulales</taxon>
        <taxon>Maricaulaceae</taxon>
        <taxon>Hyphobacterium</taxon>
    </lineage>
</organism>
<evidence type="ECO:0000313" key="3">
    <source>
        <dbReference type="Proteomes" id="UP001595379"/>
    </source>
</evidence>
<accession>A0ABV6ZX18</accession>
<evidence type="ECO:0000259" key="1">
    <source>
        <dbReference type="Pfam" id="PF13817"/>
    </source>
</evidence>
<dbReference type="RefSeq" id="WP_343164968.1">
    <property type="nucleotide sequence ID" value="NZ_JBHRSV010000012.1"/>
</dbReference>
<dbReference type="InterPro" id="IPR039552">
    <property type="entry name" value="IS66_C"/>
</dbReference>
<dbReference type="Proteomes" id="UP001595379">
    <property type="component" value="Unassembled WGS sequence"/>
</dbReference>
<feature type="domain" description="Transposase IS66 C-terminal" evidence="1">
    <location>
        <begin position="2"/>
        <end position="36"/>
    </location>
</feature>
<keyword evidence="3" id="KW-1185">Reference proteome</keyword>
<gene>
    <name evidence="2" type="ORF">ACFOOR_07500</name>
</gene>
<proteinExistence type="predicted"/>
<comment type="caution">
    <text evidence="2">The sequence shown here is derived from an EMBL/GenBank/DDBJ whole genome shotgun (WGS) entry which is preliminary data.</text>
</comment>
<name>A0ABV6ZX18_9PROT</name>
<evidence type="ECO:0000313" key="2">
    <source>
        <dbReference type="EMBL" id="MFC2925947.1"/>
    </source>
</evidence>
<protein>
    <submittedName>
        <fullName evidence="2">Transposase domain-containing protein</fullName>
    </submittedName>
</protein>
<sequence>MTETAKLNGVASQAWLTDVLANIADTKITRLDDLLP</sequence>
<reference evidence="3" key="1">
    <citation type="journal article" date="2019" name="Int. J. Syst. Evol. Microbiol.">
        <title>The Global Catalogue of Microorganisms (GCM) 10K type strain sequencing project: providing services to taxonomists for standard genome sequencing and annotation.</title>
        <authorList>
            <consortium name="The Broad Institute Genomics Platform"/>
            <consortium name="The Broad Institute Genome Sequencing Center for Infectious Disease"/>
            <person name="Wu L."/>
            <person name="Ma J."/>
        </authorList>
    </citation>
    <scope>NUCLEOTIDE SEQUENCE [LARGE SCALE GENOMIC DNA]</scope>
    <source>
        <strain evidence="3">KCTC 52487</strain>
    </source>
</reference>
<dbReference type="Pfam" id="PF13817">
    <property type="entry name" value="DDE_Tnp_IS66_C"/>
    <property type="match status" value="1"/>
</dbReference>